<proteinExistence type="predicted"/>
<gene>
    <name evidence="1" type="ORF">UAI_01256</name>
</gene>
<dbReference type="EMBL" id="AJAK01000010">
    <property type="protein sequence ID" value="EOH79278.1"/>
    <property type="molecule type" value="Genomic_DNA"/>
</dbReference>
<evidence type="ECO:0000313" key="1">
    <source>
        <dbReference type="EMBL" id="EOH79278.1"/>
    </source>
</evidence>
<accession>R2P7Y9</accession>
<dbReference type="AlphaFoldDB" id="R2P7Y9"/>
<feature type="non-terminal residue" evidence="1">
    <location>
        <position position="1"/>
    </location>
</feature>
<reference evidence="1 2" key="1">
    <citation type="submission" date="2013-02" db="EMBL/GenBank/DDBJ databases">
        <title>The Genome Sequence of Enterococcus malodoratus ATCC_43197.</title>
        <authorList>
            <consortium name="The Broad Institute Genome Sequencing Platform"/>
            <consortium name="The Broad Institute Genome Sequencing Center for Infectious Disease"/>
            <person name="Earl A.M."/>
            <person name="Gilmore M.S."/>
            <person name="Lebreton F."/>
            <person name="Walker B."/>
            <person name="Young S.K."/>
            <person name="Zeng Q."/>
            <person name="Gargeya S."/>
            <person name="Fitzgerald M."/>
            <person name="Haas B."/>
            <person name="Abouelleil A."/>
            <person name="Alvarado L."/>
            <person name="Arachchi H.M."/>
            <person name="Berlin A.M."/>
            <person name="Chapman S.B."/>
            <person name="Dewar J."/>
            <person name="Goldberg J."/>
            <person name="Griggs A."/>
            <person name="Gujja S."/>
            <person name="Hansen M."/>
            <person name="Howarth C."/>
            <person name="Imamovic A."/>
            <person name="Larimer J."/>
            <person name="McCowan C."/>
            <person name="Murphy C."/>
            <person name="Neiman D."/>
            <person name="Pearson M."/>
            <person name="Priest M."/>
            <person name="Roberts A."/>
            <person name="Saif S."/>
            <person name="Shea T."/>
            <person name="Sisk P."/>
            <person name="Sykes S."/>
            <person name="Wortman J."/>
            <person name="Nusbaum C."/>
            <person name="Birren B."/>
        </authorList>
    </citation>
    <scope>NUCLEOTIDE SEQUENCE [LARGE SCALE GENOMIC DNA]</scope>
    <source>
        <strain evidence="1 2">ATCC 43197</strain>
    </source>
</reference>
<organism evidence="1 2">
    <name type="scientific">Enterococcus malodoratus ATCC 43197</name>
    <dbReference type="NCBI Taxonomy" id="1158601"/>
    <lineage>
        <taxon>Bacteria</taxon>
        <taxon>Bacillati</taxon>
        <taxon>Bacillota</taxon>
        <taxon>Bacilli</taxon>
        <taxon>Lactobacillales</taxon>
        <taxon>Enterococcaceae</taxon>
        <taxon>Enterococcus</taxon>
    </lineage>
</organism>
<dbReference type="Proteomes" id="UP000013783">
    <property type="component" value="Unassembled WGS sequence"/>
</dbReference>
<sequence length="52" mass="6570">EWFHEKEYQILNLTYIFDGPFPTFYRGPLQKEEPCVNKLLIEFQKFYELFRY</sequence>
<protein>
    <submittedName>
        <fullName evidence="1">Uncharacterized protein</fullName>
    </submittedName>
</protein>
<name>R2P7Y9_9ENTE</name>
<comment type="caution">
    <text evidence="1">The sequence shown here is derived from an EMBL/GenBank/DDBJ whole genome shotgun (WGS) entry which is preliminary data.</text>
</comment>
<evidence type="ECO:0000313" key="2">
    <source>
        <dbReference type="Proteomes" id="UP000013783"/>
    </source>
</evidence>